<evidence type="ECO:0000256" key="1">
    <source>
        <dbReference type="ARBA" id="ARBA00007228"/>
    </source>
</evidence>
<evidence type="ECO:0000313" key="8">
    <source>
        <dbReference type="Proteomes" id="UP000051491"/>
    </source>
</evidence>
<dbReference type="OrthoDB" id="9785673at2"/>
<evidence type="ECO:0000313" key="6">
    <source>
        <dbReference type="EMBL" id="KRN81074.1"/>
    </source>
</evidence>
<feature type="domain" description="RNA 2-O ribose methyltransferase substrate binding" evidence="4">
    <location>
        <begin position="31"/>
        <end position="102"/>
    </location>
</feature>
<dbReference type="Pfam" id="PF00588">
    <property type="entry name" value="SpoU_methylase"/>
    <property type="match status" value="1"/>
</dbReference>
<evidence type="ECO:0000256" key="3">
    <source>
        <dbReference type="ARBA" id="ARBA00022679"/>
    </source>
</evidence>
<dbReference type="InterPro" id="IPR001537">
    <property type="entry name" value="SpoU_MeTrfase"/>
</dbReference>
<reference evidence="7" key="3">
    <citation type="submission" date="2016-11" db="EMBL/GenBank/DDBJ databases">
        <authorList>
            <person name="Jaros S."/>
            <person name="Januszkiewicz K."/>
            <person name="Wedrychowicz H."/>
        </authorList>
    </citation>
    <scope>NUCLEOTIDE SEQUENCE [LARGE SCALE GENOMIC DNA]</scope>
    <source>
        <strain evidence="7">ACA-DC 1533</strain>
    </source>
</reference>
<dbReference type="GO" id="GO:0005737">
    <property type="term" value="C:cytoplasm"/>
    <property type="evidence" value="ECO:0007669"/>
    <property type="project" value="UniProtKB-ARBA"/>
</dbReference>
<reference evidence="5" key="5">
    <citation type="submission" date="2021-09" db="EMBL/GenBank/DDBJ databases">
        <authorList>
            <person name="Gilroy R."/>
        </authorList>
    </citation>
    <scope>NUCLEOTIDE SEQUENCE</scope>
    <source>
        <strain evidence="5">CHK174-6876</strain>
    </source>
</reference>
<dbReference type="PANTHER" id="PTHR43191:SF2">
    <property type="entry name" value="RRNA METHYLTRANSFERASE 3, MITOCHONDRIAL"/>
    <property type="match status" value="1"/>
</dbReference>
<proteinExistence type="inferred from homology"/>
<dbReference type="EMBL" id="LT630287">
    <property type="protein sequence ID" value="SFV40512.1"/>
    <property type="molecule type" value="Genomic_DNA"/>
</dbReference>
<dbReference type="EMBL" id="DYXG01000075">
    <property type="protein sequence ID" value="HJE97445.1"/>
    <property type="molecule type" value="Genomic_DNA"/>
</dbReference>
<reference evidence="9" key="2">
    <citation type="submission" date="2016-11" db="EMBL/GenBank/DDBJ databases">
        <authorList>
            <person name="Papadimitriou K."/>
        </authorList>
    </citation>
    <scope>NUCLEOTIDE SEQUENCE [LARGE SCALE GENOMIC DNA]</scope>
    <source>
        <strain evidence="9">ACA-DC 1533</strain>
    </source>
</reference>
<dbReference type="Pfam" id="PF22435">
    <property type="entry name" value="MRM3-like_sub_bind"/>
    <property type="match status" value="1"/>
</dbReference>
<dbReference type="PATRIC" id="fig|89059.3.peg.2257"/>
<dbReference type="KEGG" id="laca:LAC1533_1092"/>
<protein>
    <submittedName>
        <fullName evidence="5 6">RNA methyltransferase</fullName>
    </submittedName>
    <submittedName>
        <fullName evidence="7">FIG011178: rRNA methylase</fullName>
    </submittedName>
</protein>
<reference evidence="6 8" key="1">
    <citation type="journal article" date="2015" name="Genome Announc.">
        <title>Expanding the biotechnology potential of lactobacilli through comparative genomics of 213 strains and associated genera.</title>
        <authorList>
            <person name="Sun Z."/>
            <person name="Harris H.M."/>
            <person name="McCann A."/>
            <person name="Guo C."/>
            <person name="Argimon S."/>
            <person name="Zhang W."/>
            <person name="Yang X."/>
            <person name="Jeffery I.B."/>
            <person name="Cooney J.C."/>
            <person name="Kagawa T.F."/>
            <person name="Liu W."/>
            <person name="Song Y."/>
            <person name="Salvetti E."/>
            <person name="Wrobel A."/>
            <person name="Rasinkangas P."/>
            <person name="Parkhill J."/>
            <person name="Rea M.C."/>
            <person name="O'Sullivan O."/>
            <person name="Ritari J."/>
            <person name="Douillard F.P."/>
            <person name="Paul Ross R."/>
            <person name="Yang R."/>
            <person name="Briner A.E."/>
            <person name="Felis G.E."/>
            <person name="de Vos W.M."/>
            <person name="Barrangou R."/>
            <person name="Klaenhammer T.R."/>
            <person name="Caufield P.W."/>
            <person name="Cui Y."/>
            <person name="Zhang H."/>
            <person name="O'Toole P.W."/>
        </authorList>
    </citation>
    <scope>NUCLEOTIDE SEQUENCE [LARGE SCALE GENOMIC DNA]</scope>
    <source>
        <strain evidence="6 8">DSM 15353</strain>
    </source>
</reference>
<gene>
    <name evidence="6" type="ORF">IV43_GL002137</name>
    <name evidence="5" type="ORF">K8V00_07470</name>
    <name evidence="7" type="ORF">LAC1533_1092</name>
</gene>
<dbReference type="InterPro" id="IPR029028">
    <property type="entry name" value="Alpha/beta_knot_MTases"/>
</dbReference>
<evidence type="ECO:0000256" key="2">
    <source>
        <dbReference type="ARBA" id="ARBA00022603"/>
    </source>
</evidence>
<dbReference type="CDD" id="cd18095">
    <property type="entry name" value="SpoU-like_rRNA-MTase"/>
    <property type="match status" value="1"/>
</dbReference>
<dbReference type="Proteomes" id="UP000051491">
    <property type="component" value="Unassembled WGS sequence"/>
</dbReference>
<dbReference type="SUPFAM" id="SSF55315">
    <property type="entry name" value="L30e-like"/>
    <property type="match status" value="1"/>
</dbReference>
<dbReference type="InterPro" id="IPR029026">
    <property type="entry name" value="tRNA_m1G_MTases_N"/>
</dbReference>
<dbReference type="RefSeq" id="WP_010496097.1">
    <property type="nucleotide sequence ID" value="NZ_CP113926.1"/>
</dbReference>
<dbReference type="InterPro" id="IPR013123">
    <property type="entry name" value="SpoU_subst-bd"/>
</dbReference>
<dbReference type="GO" id="GO:0003723">
    <property type="term" value="F:RNA binding"/>
    <property type="evidence" value="ECO:0007669"/>
    <property type="project" value="InterPro"/>
</dbReference>
<dbReference type="Gene3D" id="3.30.1330.30">
    <property type="match status" value="1"/>
</dbReference>
<dbReference type="EMBL" id="JQBK01000086">
    <property type="protein sequence ID" value="KRN81074.1"/>
    <property type="molecule type" value="Genomic_DNA"/>
</dbReference>
<dbReference type="PANTHER" id="PTHR43191">
    <property type="entry name" value="RRNA METHYLTRANSFERASE 3"/>
    <property type="match status" value="1"/>
</dbReference>
<dbReference type="InterPro" id="IPR029064">
    <property type="entry name" value="Ribosomal_eL30-like_sf"/>
</dbReference>
<keyword evidence="2 6" id="KW-0489">Methyltransferase</keyword>
<dbReference type="Proteomes" id="UP000707535">
    <property type="component" value="Unassembled WGS sequence"/>
</dbReference>
<dbReference type="GO" id="GO:0008173">
    <property type="term" value="F:RNA methyltransferase activity"/>
    <property type="evidence" value="ECO:0007669"/>
    <property type="project" value="InterPro"/>
</dbReference>
<dbReference type="InterPro" id="IPR053888">
    <property type="entry name" value="MRM3-like_sub_bind"/>
</dbReference>
<dbReference type="InterPro" id="IPR051259">
    <property type="entry name" value="rRNA_Methyltransferase"/>
</dbReference>
<accession>A0A0R2JV95</accession>
<dbReference type="SUPFAM" id="SSF75217">
    <property type="entry name" value="alpha/beta knot"/>
    <property type="match status" value="1"/>
</dbReference>
<evidence type="ECO:0000259" key="4">
    <source>
        <dbReference type="SMART" id="SM00967"/>
    </source>
</evidence>
<evidence type="ECO:0000313" key="9">
    <source>
        <dbReference type="Proteomes" id="UP000190935"/>
    </source>
</evidence>
<dbReference type="GeneID" id="95349192"/>
<dbReference type="Proteomes" id="UP000190935">
    <property type="component" value="Chromosome I"/>
</dbReference>
<organism evidence="6 8">
    <name type="scientific">Ligilactobacillus acidipiscis</name>
    <dbReference type="NCBI Taxonomy" id="89059"/>
    <lineage>
        <taxon>Bacteria</taxon>
        <taxon>Bacillati</taxon>
        <taxon>Bacillota</taxon>
        <taxon>Bacilli</taxon>
        <taxon>Lactobacillales</taxon>
        <taxon>Lactobacillaceae</taxon>
        <taxon>Ligilactobacillus</taxon>
    </lineage>
</organism>
<dbReference type="GO" id="GO:0006396">
    <property type="term" value="P:RNA processing"/>
    <property type="evidence" value="ECO:0007669"/>
    <property type="project" value="InterPro"/>
</dbReference>
<sequence>MKYIQSTGNQTVKNWKKLQTKKGRSRQGKYLLEGWHLLDEALKANENISEIMITPAALEHANPQEMPEEVDIYEISDEVAQQLSATPSPQGIFATVIIGQTKEIIPEKMTGAWLFLDTIQDPGNVGTMVRTADAAGFKGVVLSEGSVDMYQPKLVRSMQGSQFHVKIIEGDLSIWTKAFKKNRFPVFGSELNDQARSYDEVGQHADFALVMGNEGNGLSQKMLEETSMNLYIPLRGQAESLNVAIAAGILMFALRA</sequence>
<name>A0A0R2JV95_9LACO</name>
<evidence type="ECO:0000313" key="7">
    <source>
        <dbReference type="EMBL" id="SFV40512.1"/>
    </source>
</evidence>
<dbReference type="SMART" id="SM00967">
    <property type="entry name" value="SpoU_sub_bind"/>
    <property type="match status" value="1"/>
</dbReference>
<dbReference type="Gene3D" id="3.40.1280.10">
    <property type="match status" value="1"/>
</dbReference>
<dbReference type="AlphaFoldDB" id="A0A0R2JV95"/>
<evidence type="ECO:0000313" key="5">
    <source>
        <dbReference type="EMBL" id="HJE97445.1"/>
    </source>
</evidence>
<comment type="similarity">
    <text evidence="1">Belongs to the class IV-like SAM-binding methyltransferase superfamily. RNA methyltransferase TrmH family.</text>
</comment>
<keyword evidence="3 6" id="KW-0808">Transferase</keyword>
<reference evidence="5" key="4">
    <citation type="journal article" date="2021" name="PeerJ">
        <title>Extensive microbial diversity within the chicken gut microbiome revealed by metagenomics and culture.</title>
        <authorList>
            <person name="Gilroy R."/>
            <person name="Ravi A."/>
            <person name="Getino M."/>
            <person name="Pursley I."/>
            <person name="Horton D.L."/>
            <person name="Alikhan N.F."/>
            <person name="Baker D."/>
            <person name="Gharbi K."/>
            <person name="Hall N."/>
            <person name="Watson M."/>
            <person name="Adriaenssens E.M."/>
            <person name="Foster-Nyarko E."/>
            <person name="Jarju S."/>
            <person name="Secka A."/>
            <person name="Antonio M."/>
            <person name="Oren A."/>
            <person name="Chaudhuri R.R."/>
            <person name="La Ragione R."/>
            <person name="Hildebrand F."/>
            <person name="Pallen M.J."/>
        </authorList>
    </citation>
    <scope>NUCLEOTIDE SEQUENCE</scope>
    <source>
        <strain evidence="5">CHK174-6876</strain>
    </source>
</reference>
<dbReference type="GO" id="GO:0032259">
    <property type="term" value="P:methylation"/>
    <property type="evidence" value="ECO:0007669"/>
    <property type="project" value="UniProtKB-KW"/>
</dbReference>
<dbReference type="STRING" id="89059.LAC1533_1092"/>